<evidence type="ECO:0000313" key="1">
    <source>
        <dbReference type="EMBL" id="RXW11300.1"/>
    </source>
</evidence>
<gene>
    <name evidence="1" type="ORF">EST38_g14555</name>
</gene>
<protein>
    <submittedName>
        <fullName evidence="1">Uncharacterized protein</fullName>
    </submittedName>
</protein>
<evidence type="ECO:0000313" key="2">
    <source>
        <dbReference type="Proteomes" id="UP000290288"/>
    </source>
</evidence>
<dbReference type="AlphaFoldDB" id="A0A4Q2CWZ6"/>
<dbReference type="Proteomes" id="UP000290288">
    <property type="component" value="Unassembled WGS sequence"/>
</dbReference>
<reference evidence="1 2" key="1">
    <citation type="submission" date="2019-01" db="EMBL/GenBank/DDBJ databases">
        <title>Draft genome sequence of Psathyrella aberdarensis IHI B618.</title>
        <authorList>
            <person name="Buettner E."/>
            <person name="Kellner H."/>
        </authorList>
    </citation>
    <scope>NUCLEOTIDE SEQUENCE [LARGE SCALE GENOMIC DNA]</scope>
    <source>
        <strain evidence="1 2">IHI B618</strain>
    </source>
</reference>
<organism evidence="1 2">
    <name type="scientific">Candolleomyces aberdarensis</name>
    <dbReference type="NCBI Taxonomy" id="2316362"/>
    <lineage>
        <taxon>Eukaryota</taxon>
        <taxon>Fungi</taxon>
        <taxon>Dikarya</taxon>
        <taxon>Basidiomycota</taxon>
        <taxon>Agaricomycotina</taxon>
        <taxon>Agaricomycetes</taxon>
        <taxon>Agaricomycetidae</taxon>
        <taxon>Agaricales</taxon>
        <taxon>Agaricineae</taxon>
        <taxon>Psathyrellaceae</taxon>
        <taxon>Candolleomyces</taxon>
    </lineage>
</organism>
<accession>A0A4Q2CWZ6</accession>
<keyword evidence="2" id="KW-1185">Reference proteome</keyword>
<name>A0A4Q2CWZ6_9AGAR</name>
<sequence length="174" mass="18932">MDEYSSLFGDRAGESQLYLTDVFLEHIADATDGDHSSLKMTKLVIFGLANERDGKFFPLVTASPGRWKVEGSIELPKGEKGIVVIGKSEEGGNMGFTHLDCIDIRNGATGTGTGTNAGYFQAKALALIGGIYRSYPGYEDMRSEAVPDNIVGDMRNTIQAYDEGERQPDLAEQR</sequence>
<dbReference type="EMBL" id="SDEE01002064">
    <property type="protein sequence ID" value="RXW11300.1"/>
    <property type="molecule type" value="Genomic_DNA"/>
</dbReference>
<proteinExistence type="predicted"/>
<comment type="caution">
    <text evidence="1">The sequence shown here is derived from an EMBL/GenBank/DDBJ whole genome shotgun (WGS) entry which is preliminary data.</text>
</comment>